<keyword evidence="1" id="KW-0812">Transmembrane</keyword>
<protein>
    <submittedName>
        <fullName evidence="2">Uncharacterized protein</fullName>
    </submittedName>
</protein>
<evidence type="ECO:0000313" key="2">
    <source>
        <dbReference type="EMBL" id="PZD73553.1"/>
    </source>
</evidence>
<evidence type="ECO:0000256" key="1">
    <source>
        <dbReference type="SAM" id="Phobius"/>
    </source>
</evidence>
<evidence type="ECO:0000313" key="3">
    <source>
        <dbReference type="Proteomes" id="UP000248857"/>
    </source>
</evidence>
<dbReference type="RefSeq" id="WP_110985884.1">
    <property type="nucleotide sequence ID" value="NZ_CAWNWM010000005.1"/>
</dbReference>
<gene>
    <name evidence="2" type="ORF">C1752_01911</name>
</gene>
<organism evidence="2 3">
    <name type="scientific">Acaryochloris thomasi RCC1774</name>
    <dbReference type="NCBI Taxonomy" id="1764569"/>
    <lineage>
        <taxon>Bacteria</taxon>
        <taxon>Bacillati</taxon>
        <taxon>Cyanobacteriota</taxon>
        <taxon>Cyanophyceae</taxon>
        <taxon>Acaryochloridales</taxon>
        <taxon>Acaryochloridaceae</taxon>
        <taxon>Acaryochloris</taxon>
        <taxon>Acaryochloris thomasi</taxon>
    </lineage>
</organism>
<keyword evidence="3" id="KW-1185">Reference proteome</keyword>
<dbReference type="OrthoDB" id="644473at2"/>
<name>A0A2W1JJA0_9CYAN</name>
<feature type="transmembrane region" description="Helical" evidence="1">
    <location>
        <begin position="24"/>
        <end position="46"/>
    </location>
</feature>
<proteinExistence type="predicted"/>
<keyword evidence="1" id="KW-1133">Transmembrane helix</keyword>
<keyword evidence="1" id="KW-0472">Membrane</keyword>
<accession>A0A2W1JJA0</accession>
<dbReference type="EMBL" id="PQWO01000005">
    <property type="protein sequence ID" value="PZD73553.1"/>
    <property type="molecule type" value="Genomic_DNA"/>
</dbReference>
<comment type="caution">
    <text evidence="2">The sequence shown here is derived from an EMBL/GenBank/DDBJ whole genome shotgun (WGS) entry which is preliminary data.</text>
</comment>
<sequence>MKNQSKPDEFYISYAPVPKGYRRFLFRFVPLLVIGVVLFAGLLPMVHNQFNTGKLQGTQELEGFLAAEPVPHLVVPRPGNIGDNSPFSRYLLTGGGKTAPSADILEHLGRWVKLTGTMVSRNQLSVIATRSAEPIDPPASAAARPQEGKPIGTYTLTGEILDSKCYPGVMKPGQGKTHRACAIRCISGGVPAVFRVQNSRKDVLYFLLADQQGKAINERILDLVADPVEITGDVIQYDDMFVVQADPDSYKRV</sequence>
<reference evidence="2 3" key="1">
    <citation type="journal article" date="2018" name="Sci. Rep.">
        <title>A novel species of the marine cyanobacterium Acaryochloris with a unique pigment content and lifestyle.</title>
        <authorList>
            <person name="Partensky F."/>
            <person name="Six C."/>
            <person name="Ratin M."/>
            <person name="Garczarek L."/>
            <person name="Vaulot D."/>
            <person name="Probert I."/>
            <person name="Calteau A."/>
            <person name="Gourvil P."/>
            <person name="Marie D."/>
            <person name="Grebert T."/>
            <person name="Bouchier C."/>
            <person name="Le Panse S."/>
            <person name="Gachenot M."/>
            <person name="Rodriguez F."/>
            <person name="Garrido J.L."/>
        </authorList>
    </citation>
    <scope>NUCLEOTIDE SEQUENCE [LARGE SCALE GENOMIC DNA]</scope>
    <source>
        <strain evidence="2 3">RCC1774</strain>
    </source>
</reference>
<dbReference type="AlphaFoldDB" id="A0A2W1JJA0"/>
<dbReference type="Proteomes" id="UP000248857">
    <property type="component" value="Unassembled WGS sequence"/>
</dbReference>